<feature type="compositionally biased region" description="Basic and acidic residues" evidence="2">
    <location>
        <begin position="35"/>
        <end position="56"/>
    </location>
</feature>
<evidence type="ECO:0000259" key="3">
    <source>
        <dbReference type="PROSITE" id="PS50158"/>
    </source>
</evidence>
<dbReference type="GO" id="GO:0003676">
    <property type="term" value="F:nucleic acid binding"/>
    <property type="evidence" value="ECO:0007669"/>
    <property type="project" value="InterPro"/>
</dbReference>
<comment type="caution">
    <text evidence="4">The sequence shown here is derived from an EMBL/GenBank/DDBJ whole genome shotgun (WGS) entry which is preliminary data.</text>
</comment>
<keyword evidence="1" id="KW-0863">Zinc-finger</keyword>
<feature type="region of interest" description="Disordered" evidence="2">
    <location>
        <begin position="33"/>
        <end position="57"/>
    </location>
</feature>
<reference evidence="4 5" key="1">
    <citation type="journal article" date="2022" name="Nat. Plants">
        <title>Genomes of leafy and leafless Platanthera orchids illuminate the evolution of mycoheterotrophy.</title>
        <authorList>
            <person name="Li M.H."/>
            <person name="Liu K.W."/>
            <person name="Li Z."/>
            <person name="Lu H.C."/>
            <person name="Ye Q.L."/>
            <person name="Zhang D."/>
            <person name="Wang J.Y."/>
            <person name="Li Y.F."/>
            <person name="Zhong Z.M."/>
            <person name="Liu X."/>
            <person name="Yu X."/>
            <person name="Liu D.K."/>
            <person name="Tu X.D."/>
            <person name="Liu B."/>
            <person name="Hao Y."/>
            <person name="Liao X.Y."/>
            <person name="Jiang Y.T."/>
            <person name="Sun W.H."/>
            <person name="Chen J."/>
            <person name="Chen Y.Q."/>
            <person name="Ai Y."/>
            <person name="Zhai J.W."/>
            <person name="Wu S.S."/>
            <person name="Zhou Z."/>
            <person name="Hsiao Y.Y."/>
            <person name="Wu W.L."/>
            <person name="Chen Y.Y."/>
            <person name="Lin Y.F."/>
            <person name="Hsu J.L."/>
            <person name="Li C.Y."/>
            <person name="Wang Z.W."/>
            <person name="Zhao X."/>
            <person name="Zhong W.Y."/>
            <person name="Ma X.K."/>
            <person name="Ma L."/>
            <person name="Huang J."/>
            <person name="Chen G.Z."/>
            <person name="Huang M.Z."/>
            <person name="Huang L."/>
            <person name="Peng D.H."/>
            <person name="Luo Y.B."/>
            <person name="Zou S.Q."/>
            <person name="Chen S.P."/>
            <person name="Lan S."/>
            <person name="Tsai W.C."/>
            <person name="Van de Peer Y."/>
            <person name="Liu Z.J."/>
        </authorList>
    </citation>
    <scope>NUCLEOTIDE SEQUENCE [LARGE SCALE GENOMIC DNA]</scope>
    <source>
        <strain evidence="4">Lor287</strain>
    </source>
</reference>
<evidence type="ECO:0000256" key="1">
    <source>
        <dbReference type="PROSITE-ProRule" id="PRU00047"/>
    </source>
</evidence>
<name>A0AAP0B030_9ASPA</name>
<dbReference type="AlphaFoldDB" id="A0AAP0B030"/>
<evidence type="ECO:0000256" key="2">
    <source>
        <dbReference type="SAM" id="MobiDB-lite"/>
    </source>
</evidence>
<dbReference type="PROSITE" id="PS50158">
    <property type="entry name" value="ZF_CCHC"/>
    <property type="match status" value="1"/>
</dbReference>
<dbReference type="InterPro" id="IPR001878">
    <property type="entry name" value="Znf_CCHC"/>
</dbReference>
<organism evidence="4 5">
    <name type="scientific">Platanthera zijinensis</name>
    <dbReference type="NCBI Taxonomy" id="2320716"/>
    <lineage>
        <taxon>Eukaryota</taxon>
        <taxon>Viridiplantae</taxon>
        <taxon>Streptophyta</taxon>
        <taxon>Embryophyta</taxon>
        <taxon>Tracheophyta</taxon>
        <taxon>Spermatophyta</taxon>
        <taxon>Magnoliopsida</taxon>
        <taxon>Liliopsida</taxon>
        <taxon>Asparagales</taxon>
        <taxon>Orchidaceae</taxon>
        <taxon>Orchidoideae</taxon>
        <taxon>Orchideae</taxon>
        <taxon>Orchidinae</taxon>
        <taxon>Platanthera</taxon>
    </lineage>
</organism>
<dbReference type="Proteomes" id="UP001418222">
    <property type="component" value="Unassembled WGS sequence"/>
</dbReference>
<protein>
    <recommendedName>
        <fullName evidence="3">CCHC-type domain-containing protein</fullName>
    </recommendedName>
</protein>
<evidence type="ECO:0000313" key="5">
    <source>
        <dbReference type="Proteomes" id="UP001418222"/>
    </source>
</evidence>
<dbReference type="EMBL" id="JBBWWQ010000018">
    <property type="protein sequence ID" value="KAK8921386.1"/>
    <property type="molecule type" value="Genomic_DNA"/>
</dbReference>
<sequence length="102" mass="11764">MFIRAYEHMLNPINSSKEWPLANLNPIVPWCNIQKKPERPSKNARRKEDGELEGKKYGVNRHGMKYSCSNCGARGHTKKSCHEAPKSQDTTTRSKQPVRRND</sequence>
<feature type="domain" description="CCHC-type" evidence="3">
    <location>
        <begin position="68"/>
        <end position="81"/>
    </location>
</feature>
<proteinExistence type="predicted"/>
<evidence type="ECO:0000313" key="4">
    <source>
        <dbReference type="EMBL" id="KAK8921386.1"/>
    </source>
</evidence>
<dbReference type="GO" id="GO:0008270">
    <property type="term" value="F:zinc ion binding"/>
    <property type="evidence" value="ECO:0007669"/>
    <property type="project" value="UniProtKB-KW"/>
</dbReference>
<keyword evidence="1" id="KW-0862">Zinc</keyword>
<feature type="region of interest" description="Disordered" evidence="2">
    <location>
        <begin position="71"/>
        <end position="102"/>
    </location>
</feature>
<accession>A0AAP0B030</accession>
<gene>
    <name evidence="4" type="ORF">KSP39_PZI020568</name>
</gene>
<keyword evidence="5" id="KW-1185">Reference proteome</keyword>
<keyword evidence="1" id="KW-0479">Metal-binding</keyword>